<dbReference type="KEGG" id="elux:BTN50_0499"/>
<dbReference type="AlphaFoldDB" id="A0A291B7Q0"/>
<sequence length="39" mass="4565">MDFERLKIKGSVLDGSFILRPERNVNHFDSLTYARIVRA</sequence>
<reference evidence="2" key="1">
    <citation type="submission" date="2017-04" db="EMBL/GenBank/DDBJ databases">
        <title>Genome evolution of the luminous symbionts of deep sea anglerfish.</title>
        <authorList>
            <person name="Hendry T.A."/>
        </authorList>
    </citation>
    <scope>NUCLEOTIDE SEQUENCE [LARGE SCALE GENOMIC DNA]</scope>
</reference>
<accession>A0A291B7Q0</accession>
<evidence type="ECO:0000313" key="1">
    <source>
        <dbReference type="EMBL" id="ATF09028.1"/>
    </source>
</evidence>
<dbReference type="EMBL" id="CP020660">
    <property type="protein sequence ID" value="ATF09028.1"/>
    <property type="molecule type" value="Genomic_DNA"/>
</dbReference>
<organism evidence="1 2">
    <name type="scientific">Candidatus Enterovibrio altilux</name>
    <dbReference type="NCBI Taxonomy" id="1927128"/>
    <lineage>
        <taxon>Bacteria</taxon>
        <taxon>Pseudomonadati</taxon>
        <taxon>Pseudomonadota</taxon>
        <taxon>Gammaproteobacteria</taxon>
        <taxon>Vibrionales</taxon>
        <taxon>Vibrionaceae</taxon>
        <taxon>Enterovibrio</taxon>
    </lineage>
</organism>
<proteinExistence type="predicted"/>
<protein>
    <submittedName>
        <fullName evidence="1">Uncharacterized protein</fullName>
    </submittedName>
</protein>
<name>A0A291B7Q0_9GAMM</name>
<evidence type="ECO:0000313" key="2">
    <source>
        <dbReference type="Proteomes" id="UP000218160"/>
    </source>
</evidence>
<dbReference type="Proteomes" id="UP000218160">
    <property type="component" value="Chromosome 1"/>
</dbReference>
<keyword evidence="2" id="KW-1185">Reference proteome</keyword>
<gene>
    <name evidence="1" type="ORF">BTN50_0499</name>
</gene>